<keyword evidence="2" id="KW-1185">Reference proteome</keyword>
<evidence type="ECO:0000313" key="2">
    <source>
        <dbReference type="Proteomes" id="UP000789860"/>
    </source>
</evidence>
<dbReference type="EMBL" id="CAJVPM010001057">
    <property type="protein sequence ID" value="CAG8458673.1"/>
    <property type="molecule type" value="Genomic_DNA"/>
</dbReference>
<evidence type="ECO:0000313" key="1">
    <source>
        <dbReference type="EMBL" id="CAG8458673.1"/>
    </source>
</evidence>
<proteinExistence type="predicted"/>
<sequence>IATIIATAIATAIAITTAASIAIIVLNDIIQLNTIDPNDLPAFSLLINITTLVQEDLKIENEDITINISVRNYIDQDYINIEIICYYLTSTQSTRVKKNTRQKKTSITSKPYLKIKSHSKVTDLVSNILNNILDPNISNQTTNSSISNQAIDSNIFTQATNSKISD</sequence>
<comment type="caution">
    <text evidence="1">The sequence shown here is derived from an EMBL/GenBank/DDBJ whole genome shotgun (WGS) entry which is preliminary data.</text>
</comment>
<gene>
    <name evidence="1" type="ORF">SCALOS_LOCUS1517</name>
</gene>
<protein>
    <submittedName>
        <fullName evidence="1">2619_t:CDS:1</fullName>
    </submittedName>
</protein>
<organism evidence="1 2">
    <name type="scientific">Scutellospora calospora</name>
    <dbReference type="NCBI Taxonomy" id="85575"/>
    <lineage>
        <taxon>Eukaryota</taxon>
        <taxon>Fungi</taxon>
        <taxon>Fungi incertae sedis</taxon>
        <taxon>Mucoromycota</taxon>
        <taxon>Glomeromycotina</taxon>
        <taxon>Glomeromycetes</taxon>
        <taxon>Diversisporales</taxon>
        <taxon>Gigasporaceae</taxon>
        <taxon>Scutellospora</taxon>
    </lineage>
</organism>
<reference evidence="1" key="1">
    <citation type="submission" date="2021-06" db="EMBL/GenBank/DDBJ databases">
        <authorList>
            <person name="Kallberg Y."/>
            <person name="Tangrot J."/>
            <person name="Rosling A."/>
        </authorList>
    </citation>
    <scope>NUCLEOTIDE SEQUENCE</scope>
    <source>
        <strain evidence="1">AU212A</strain>
    </source>
</reference>
<feature type="non-terminal residue" evidence="1">
    <location>
        <position position="1"/>
    </location>
</feature>
<name>A0ACA9K8U6_9GLOM</name>
<accession>A0ACA9K8U6</accession>
<dbReference type="Proteomes" id="UP000789860">
    <property type="component" value="Unassembled WGS sequence"/>
</dbReference>